<keyword evidence="1" id="KW-0472">Membrane</keyword>
<protein>
    <submittedName>
        <fullName evidence="2">Uncharacterized protein</fullName>
    </submittedName>
</protein>
<organism evidence="2 3">
    <name type="scientific">Tilletia caries</name>
    <name type="common">wheat bunt fungus</name>
    <dbReference type="NCBI Taxonomy" id="13290"/>
    <lineage>
        <taxon>Eukaryota</taxon>
        <taxon>Fungi</taxon>
        <taxon>Dikarya</taxon>
        <taxon>Basidiomycota</taxon>
        <taxon>Ustilaginomycotina</taxon>
        <taxon>Exobasidiomycetes</taxon>
        <taxon>Tilletiales</taxon>
        <taxon>Tilletiaceae</taxon>
        <taxon>Tilletia</taxon>
    </lineage>
</organism>
<keyword evidence="1" id="KW-1133">Transmembrane helix</keyword>
<evidence type="ECO:0000313" key="2">
    <source>
        <dbReference type="EMBL" id="CAD6922819.1"/>
    </source>
</evidence>
<name>A0ABN7IYV2_9BASI</name>
<accession>A0ABN7IYV2</accession>
<sequence length="143" mass="15973">MVDSSPYSLPFYDPLNIFPTCSYPPLASRFIMKLFLIATVFLVSVSSALGAVAISHTKAKVMTLSESGLVNPDIFKFPEQPLPEDRNRATSKKQGYQNLYQDGHIDLEQVAYQDEVCKRARDDRNGGILKDLAHRKGRKGGRP</sequence>
<dbReference type="Proteomes" id="UP000836402">
    <property type="component" value="Unassembled WGS sequence"/>
</dbReference>
<feature type="transmembrane region" description="Helical" evidence="1">
    <location>
        <begin position="34"/>
        <end position="54"/>
    </location>
</feature>
<proteinExistence type="predicted"/>
<keyword evidence="3" id="KW-1185">Reference proteome</keyword>
<evidence type="ECO:0000313" key="3">
    <source>
        <dbReference type="Proteomes" id="UP000836402"/>
    </source>
</evidence>
<gene>
    <name evidence="2" type="ORF">JKIAZH3_G6563</name>
</gene>
<evidence type="ECO:0000256" key="1">
    <source>
        <dbReference type="SAM" id="Phobius"/>
    </source>
</evidence>
<comment type="caution">
    <text evidence="2">The sequence shown here is derived from an EMBL/GenBank/DDBJ whole genome shotgun (WGS) entry which is preliminary data.</text>
</comment>
<keyword evidence="1" id="KW-0812">Transmembrane</keyword>
<reference evidence="2" key="1">
    <citation type="submission" date="2020-10" db="EMBL/GenBank/DDBJ databases">
        <authorList>
            <person name="Sedaghatjoo S."/>
        </authorList>
    </citation>
    <scope>NUCLEOTIDE SEQUENCE</scope>
    <source>
        <strain evidence="2">AZH3</strain>
    </source>
</reference>
<dbReference type="EMBL" id="CAJHJG010002746">
    <property type="protein sequence ID" value="CAD6922819.1"/>
    <property type="molecule type" value="Genomic_DNA"/>
</dbReference>